<evidence type="ECO:0000313" key="1">
    <source>
        <dbReference type="EMBL" id="AFZ35997.1"/>
    </source>
</evidence>
<accession>K9XWF6</accession>
<dbReference type="AlphaFoldDB" id="K9XWF6"/>
<dbReference type="RefSeq" id="WP_015193665.1">
    <property type="nucleotide sequence ID" value="NC_019748.1"/>
</dbReference>
<gene>
    <name evidence="1" type="ordered locus">Sta7437_2463</name>
</gene>
<protein>
    <submittedName>
        <fullName evidence="1">Uncharacterized protein</fullName>
    </submittedName>
</protein>
<dbReference type="STRING" id="111780.Sta7437_2463"/>
<evidence type="ECO:0000313" key="2">
    <source>
        <dbReference type="Proteomes" id="UP000010473"/>
    </source>
</evidence>
<proteinExistence type="predicted"/>
<dbReference type="eggNOG" id="ENOG503296E">
    <property type="taxonomic scope" value="Bacteria"/>
</dbReference>
<dbReference type="HOGENOM" id="CLU_1651086_0_0_3"/>
<sequence length="150" mass="15445">MKQTNQKITATVALALTIGASTLTIPKPAEAQILELATGALNALFNRPPKPIPNQNYAFGTSNLNGNNFNFCLFPCTPGIGQPSIPQAIRPTVPSTGVMPSSGSVVPSGVPGVVPPGVTPSGVPPQTVQPTPPRPTVVIPPIKLPINLPF</sequence>
<dbReference type="EMBL" id="CP003653">
    <property type="protein sequence ID" value="AFZ35997.1"/>
    <property type="molecule type" value="Genomic_DNA"/>
</dbReference>
<organism evidence="1 2">
    <name type="scientific">Stanieria cyanosphaera (strain ATCC 29371 / PCC 7437)</name>
    <dbReference type="NCBI Taxonomy" id="111780"/>
    <lineage>
        <taxon>Bacteria</taxon>
        <taxon>Bacillati</taxon>
        <taxon>Cyanobacteriota</taxon>
        <taxon>Cyanophyceae</taxon>
        <taxon>Pleurocapsales</taxon>
        <taxon>Dermocarpellaceae</taxon>
        <taxon>Stanieria</taxon>
    </lineage>
</organism>
<dbReference type="OrthoDB" id="9895714at2"/>
<dbReference type="Proteomes" id="UP000010473">
    <property type="component" value="Chromosome"/>
</dbReference>
<keyword evidence="2" id="KW-1185">Reference proteome</keyword>
<reference evidence="2" key="1">
    <citation type="journal article" date="2013" name="Proc. Natl. Acad. Sci. U.S.A.">
        <title>Improving the coverage of the cyanobacterial phylum using diversity-driven genome sequencing.</title>
        <authorList>
            <person name="Shih P.M."/>
            <person name="Wu D."/>
            <person name="Latifi A."/>
            <person name="Axen S.D."/>
            <person name="Fewer D.P."/>
            <person name="Talla E."/>
            <person name="Calteau A."/>
            <person name="Cai F."/>
            <person name="Tandeau de Marsac N."/>
            <person name="Rippka R."/>
            <person name="Herdman M."/>
            <person name="Sivonen K."/>
            <person name="Coursin T."/>
            <person name="Laurent T."/>
            <person name="Goodwin L."/>
            <person name="Nolan M."/>
            <person name="Davenport K.W."/>
            <person name="Han C.S."/>
            <person name="Rubin E.M."/>
            <person name="Eisen J.A."/>
            <person name="Woyke T."/>
            <person name="Gugger M."/>
            <person name="Kerfeld C.A."/>
        </authorList>
    </citation>
    <scope>NUCLEOTIDE SEQUENCE [LARGE SCALE GENOMIC DNA]</scope>
    <source>
        <strain evidence="2">ATCC 29371 / PCC 7437</strain>
    </source>
</reference>
<name>K9XWF6_STAC7</name>
<dbReference type="KEGG" id="scs:Sta7437_2463"/>